<dbReference type="EMBL" id="REGW02000016">
    <property type="protein sequence ID" value="KAE8284701.1"/>
    <property type="molecule type" value="Genomic_DNA"/>
</dbReference>
<feature type="region of interest" description="Disordered" evidence="1">
    <location>
        <begin position="1"/>
        <end position="24"/>
    </location>
</feature>
<feature type="region of interest" description="Disordered" evidence="1">
    <location>
        <begin position="69"/>
        <end position="102"/>
    </location>
</feature>
<dbReference type="AlphaFoldDB" id="A0A6G0I0A7"/>
<name>A0A6G0I0A7_LARCR</name>
<evidence type="ECO:0000313" key="3">
    <source>
        <dbReference type="Proteomes" id="UP000424527"/>
    </source>
</evidence>
<proteinExistence type="predicted"/>
<gene>
    <name evidence="2" type="ORF">D5F01_LYC16134</name>
</gene>
<protein>
    <submittedName>
        <fullName evidence="2">Uncharacterized protein</fullName>
    </submittedName>
</protein>
<accession>A0A6G0I0A7</accession>
<feature type="compositionally biased region" description="Polar residues" evidence="1">
    <location>
        <begin position="69"/>
        <end position="81"/>
    </location>
</feature>
<keyword evidence="3" id="KW-1185">Reference proteome</keyword>
<evidence type="ECO:0000313" key="2">
    <source>
        <dbReference type="EMBL" id="KAE8284701.1"/>
    </source>
</evidence>
<sequence>MEENIRGLRIHQGKKRYLSEKSQGPRIDYFLQKESNQLNEVHQLDENHSLESISTPVMEGANSGTKLAMEQTSAVEPTQTPRPAVERRLPGHKPRVNWPGAVEKKLWERTENSQKRRRKKEQTRTRFYKDPFKFLKTLFTKEKSGVLKTTQNDLEEFSESNPLGSKAP</sequence>
<dbReference type="Proteomes" id="UP000424527">
    <property type="component" value="Unassembled WGS sequence"/>
</dbReference>
<feature type="region of interest" description="Disordered" evidence="1">
    <location>
        <begin position="145"/>
        <end position="168"/>
    </location>
</feature>
<organism evidence="2 3">
    <name type="scientific">Larimichthys crocea</name>
    <name type="common">Large yellow croaker</name>
    <name type="synonym">Pseudosciaena crocea</name>
    <dbReference type="NCBI Taxonomy" id="215358"/>
    <lineage>
        <taxon>Eukaryota</taxon>
        <taxon>Metazoa</taxon>
        <taxon>Chordata</taxon>
        <taxon>Craniata</taxon>
        <taxon>Vertebrata</taxon>
        <taxon>Euteleostomi</taxon>
        <taxon>Actinopterygii</taxon>
        <taxon>Neopterygii</taxon>
        <taxon>Teleostei</taxon>
        <taxon>Neoteleostei</taxon>
        <taxon>Acanthomorphata</taxon>
        <taxon>Eupercaria</taxon>
        <taxon>Sciaenidae</taxon>
        <taxon>Larimichthys</taxon>
    </lineage>
</organism>
<feature type="compositionally biased region" description="Polar residues" evidence="1">
    <location>
        <begin position="159"/>
        <end position="168"/>
    </location>
</feature>
<evidence type="ECO:0000256" key="1">
    <source>
        <dbReference type="SAM" id="MobiDB-lite"/>
    </source>
</evidence>
<comment type="caution">
    <text evidence="2">The sequence shown here is derived from an EMBL/GenBank/DDBJ whole genome shotgun (WGS) entry which is preliminary data.</text>
</comment>
<reference evidence="2 3" key="1">
    <citation type="submission" date="2019-07" db="EMBL/GenBank/DDBJ databases">
        <title>Chromosome genome assembly for large yellow croaker.</title>
        <authorList>
            <person name="Xiao S."/>
        </authorList>
    </citation>
    <scope>NUCLEOTIDE SEQUENCE [LARGE SCALE GENOMIC DNA]</scope>
    <source>
        <strain evidence="2">JMULYC20181020</strain>
        <tissue evidence="2">Muscle</tissue>
    </source>
</reference>